<evidence type="ECO:0000256" key="6">
    <source>
        <dbReference type="ARBA" id="ARBA00022505"/>
    </source>
</evidence>
<keyword evidence="7" id="KW-0479">Metal-binding</keyword>
<comment type="subcellular location">
    <subcellularLocation>
        <location evidence="3">Cell envelope</location>
    </subcellularLocation>
</comment>
<keyword evidence="10 14" id="KW-0560">Oxidoreductase</keyword>
<sequence>MQLSRRQFFKVSAGTIGGTSLAALGLMPNISEAAVRQYKLLKTKETRTVCTYCSVGCGMLVYSMGGKPKNSHAEIIHIEGDPDHPVSRGSLCPKGAGVIDFVHSPNRVKYPEVRRPGSDKWERISWDNAIDEIARFMKDDRDANFQEKNSDDVTVNRWTSTGFLATSATTNENGFVTGKFVRSLGMLAIDNQARVCHGSTVASLAATFGRGAMTNHWVDIRNADVILVMGGNAAEAHPVGFKWAIEGKKRGAQLLCVDPRFNRTAAVADFYAPIRSGSDIVFLGGLIRWLIENNKINWEYVREYTNAKFIMHPDYDFEDGFFSGWDPKAEKYERESWTYDLDEEGFAKIDTSEDFSHPRSVFSQMKKHYEKYTPEMVSRVTGTPIEDFLHVAKTLGECSVNNRVSTILYALGWTQHTVGTQMIRTMAMVQLLLGNMGIPGGGVNALRGHSNIQGLTDLGLLSTQLPAYLNLPSDSQSTYEKYISETTPKALRPEQMNYWKNTPKFFNSMMKTFYGEHATKENNFAFDYLPKWDKMYDIIRSFEMMRTGEMHGYICQGFNPLAAIPDSNKNRQALAKLKYLVVIDPQTTETGSFWENHGKHNEIDSKDVMTTVYRLPAHCFVEGMGSIVNSARWLQWHYQAADAPGESKGDTEILSRLLFKLRELYKEEGGAYHEPIMNIQWNYAQPLHPTSEEITKEQNGYALEDLYDANGKLIRKKGELLSSFAEIRDDGSTASGCWIYAGSWTEEGNQMALRDNSDPSGLGITAKWAWAWPANRRILYNRASADRDGNPWDPKRRLFKWNGAKWVGWDVPDFDATAKPGSEMNPFIMNPEGVGRLSSADKLVDGPFPTHFEAMETPLGYNPLYTPVNNPAVRIFKRDRELLGSHEDFPYVGTTYRLTEHFQFWTKNALLAAITQPEQFVEISEALAAEKGIKIGDKVKVSSNRGYIEAVAVVTKRIMPLTVDGKTIHQVGVPLHWGFESVAKKGFMTNFLPVAVGDANTQTPEYKTFLVNVEPLNA</sequence>
<dbReference type="CDD" id="cd02792">
    <property type="entry name" value="MopB_CT_Formate-Dh-Na-like"/>
    <property type="match status" value="1"/>
</dbReference>
<dbReference type="PANTHER" id="PTHR43598">
    <property type="entry name" value="TUNGSTEN-CONTAINING FORMYLMETHANOFURAN DEHYDROGENASE 2 SUBUNIT B"/>
    <property type="match status" value="1"/>
</dbReference>
<dbReference type="PROSITE" id="PS51669">
    <property type="entry name" value="4FE4S_MOW_BIS_MGD"/>
    <property type="match status" value="1"/>
</dbReference>
<evidence type="ECO:0000256" key="10">
    <source>
        <dbReference type="ARBA" id="ARBA00023002"/>
    </source>
</evidence>
<evidence type="ECO:0000256" key="5">
    <source>
        <dbReference type="ARBA" id="ARBA00022485"/>
    </source>
</evidence>
<gene>
    <name evidence="14" type="primary">fdnG</name>
    <name evidence="14" type="ORF">MMG00_02940</name>
</gene>
<keyword evidence="9" id="KW-0574">Periplasm</keyword>
<dbReference type="Gene3D" id="3.40.228.10">
    <property type="entry name" value="Dimethylsulfoxide Reductase, domain 2"/>
    <property type="match status" value="2"/>
</dbReference>
<dbReference type="GO" id="GO:0036397">
    <property type="term" value="F:formate dehydrogenase (quinone) activity"/>
    <property type="evidence" value="ECO:0007669"/>
    <property type="project" value="UniProtKB-EC"/>
</dbReference>
<dbReference type="InterPro" id="IPR006311">
    <property type="entry name" value="TAT_signal"/>
</dbReference>
<accession>A0ABY3X526</accession>
<comment type="cofactor">
    <cofactor evidence="2">
        <name>[4Fe-4S] cluster</name>
        <dbReference type="ChEBI" id="CHEBI:49883"/>
    </cofactor>
</comment>
<dbReference type="NCBIfam" id="TIGR01553">
    <property type="entry name" value="formate-DH-alph"/>
    <property type="match status" value="1"/>
</dbReference>
<keyword evidence="12" id="KW-0411">Iron-sulfur</keyword>
<dbReference type="CDD" id="cd02752">
    <property type="entry name" value="MopB_Formate-Dh-Na-like"/>
    <property type="match status" value="1"/>
</dbReference>
<dbReference type="Pfam" id="PF00384">
    <property type="entry name" value="Molybdopterin"/>
    <property type="match status" value="1"/>
</dbReference>
<keyword evidence="6" id="KW-0500">Molybdenum</keyword>
<dbReference type="InterPro" id="IPR006443">
    <property type="entry name" value="Formate-DH-alph_fdnG"/>
</dbReference>
<dbReference type="Pfam" id="PF04879">
    <property type="entry name" value="Molybdop_Fe4S4"/>
    <property type="match status" value="1"/>
</dbReference>
<keyword evidence="5" id="KW-0004">4Fe-4S</keyword>
<dbReference type="PROSITE" id="PS51318">
    <property type="entry name" value="TAT"/>
    <property type="match status" value="1"/>
</dbReference>
<evidence type="ECO:0000256" key="1">
    <source>
        <dbReference type="ARBA" id="ARBA00001942"/>
    </source>
</evidence>
<dbReference type="SMART" id="SM00926">
    <property type="entry name" value="Molybdop_Fe4S4"/>
    <property type="match status" value="1"/>
</dbReference>
<comment type="similarity">
    <text evidence="4">Belongs to the prokaryotic molybdopterin-containing oxidoreductase family.</text>
</comment>
<evidence type="ECO:0000256" key="12">
    <source>
        <dbReference type="ARBA" id="ARBA00023014"/>
    </source>
</evidence>
<name>A0ABY3X526_9GAMM</name>
<proteinExistence type="inferred from homology"/>
<evidence type="ECO:0000256" key="8">
    <source>
        <dbReference type="ARBA" id="ARBA00022729"/>
    </source>
</evidence>
<dbReference type="SUPFAM" id="SSF53706">
    <property type="entry name" value="Formate dehydrogenase/DMSO reductase, domains 1-3"/>
    <property type="match status" value="1"/>
</dbReference>
<evidence type="ECO:0000313" key="15">
    <source>
        <dbReference type="Proteomes" id="UP000829542"/>
    </source>
</evidence>
<dbReference type="RefSeq" id="WP_242151176.1">
    <property type="nucleotide sequence ID" value="NZ_CP093379.1"/>
</dbReference>
<evidence type="ECO:0000313" key="14">
    <source>
        <dbReference type="EMBL" id="UNM96829.1"/>
    </source>
</evidence>
<dbReference type="InterPro" id="IPR006963">
    <property type="entry name" value="Mopterin_OxRdtase_4Fe-4S_dom"/>
</dbReference>
<dbReference type="InterPro" id="IPR006657">
    <property type="entry name" value="MoPterin_dinucl-bd_dom"/>
</dbReference>
<keyword evidence="8" id="KW-0732">Signal</keyword>
<evidence type="ECO:0000256" key="3">
    <source>
        <dbReference type="ARBA" id="ARBA00004196"/>
    </source>
</evidence>
<evidence type="ECO:0000256" key="4">
    <source>
        <dbReference type="ARBA" id="ARBA00010312"/>
    </source>
</evidence>
<organism evidence="14 15">
    <name type="scientific">Ignatzschineria rhizosphaerae</name>
    <dbReference type="NCBI Taxonomy" id="2923279"/>
    <lineage>
        <taxon>Bacteria</taxon>
        <taxon>Pseudomonadati</taxon>
        <taxon>Pseudomonadota</taxon>
        <taxon>Gammaproteobacteria</taxon>
        <taxon>Cardiobacteriales</taxon>
        <taxon>Ignatzschineriaceae</taxon>
        <taxon>Ignatzschineria</taxon>
    </lineage>
</organism>
<keyword evidence="11" id="KW-0408">Iron</keyword>
<evidence type="ECO:0000256" key="11">
    <source>
        <dbReference type="ARBA" id="ARBA00023004"/>
    </source>
</evidence>
<keyword evidence="15" id="KW-1185">Reference proteome</keyword>
<comment type="cofactor">
    <cofactor evidence="1">
        <name>Mo-bis(molybdopterin guanine dinucleotide)</name>
        <dbReference type="ChEBI" id="CHEBI:60539"/>
    </cofactor>
</comment>
<evidence type="ECO:0000256" key="7">
    <source>
        <dbReference type="ARBA" id="ARBA00022723"/>
    </source>
</evidence>
<dbReference type="Gene3D" id="2.40.40.20">
    <property type="match status" value="1"/>
</dbReference>
<dbReference type="SUPFAM" id="SSF50692">
    <property type="entry name" value="ADC-like"/>
    <property type="match status" value="1"/>
</dbReference>
<dbReference type="Gene3D" id="3.40.50.740">
    <property type="match status" value="1"/>
</dbReference>
<dbReference type="Proteomes" id="UP000829542">
    <property type="component" value="Chromosome"/>
</dbReference>
<feature type="domain" description="4Fe-4S Mo/W bis-MGD-type" evidence="13">
    <location>
        <begin position="43"/>
        <end position="106"/>
    </location>
</feature>
<evidence type="ECO:0000256" key="9">
    <source>
        <dbReference type="ARBA" id="ARBA00022764"/>
    </source>
</evidence>
<evidence type="ECO:0000256" key="2">
    <source>
        <dbReference type="ARBA" id="ARBA00001966"/>
    </source>
</evidence>
<dbReference type="PANTHER" id="PTHR43598:SF1">
    <property type="entry name" value="FORMATE DEHYDROGENASE-O MAJOR SUBUNIT"/>
    <property type="match status" value="1"/>
</dbReference>
<reference evidence="14 15" key="1">
    <citation type="submission" date="2022-03" db="EMBL/GenBank/DDBJ databases">
        <title>Ignatzschineria rhizosphaerae HR5S32.</title>
        <authorList>
            <person name="Sun J.Q."/>
            <person name="Feng J.Y."/>
        </authorList>
    </citation>
    <scope>NUCLEOTIDE SEQUENCE [LARGE SCALE GENOMIC DNA]</scope>
    <source>
        <strain evidence="14 15">HR5S32</strain>
    </source>
</reference>
<protein>
    <submittedName>
        <fullName evidence="14">Formate dehydrogenase-N subunit alpha</fullName>
        <ecNumber evidence="14">1.17.5.3</ecNumber>
    </submittedName>
</protein>
<dbReference type="Pfam" id="PF01568">
    <property type="entry name" value="Molydop_binding"/>
    <property type="match status" value="1"/>
</dbReference>
<dbReference type="EC" id="1.17.5.3" evidence="14"/>
<evidence type="ECO:0000259" key="13">
    <source>
        <dbReference type="PROSITE" id="PS51669"/>
    </source>
</evidence>
<dbReference type="InterPro" id="IPR006656">
    <property type="entry name" value="Mopterin_OxRdtase"/>
</dbReference>
<dbReference type="EMBL" id="CP093379">
    <property type="protein sequence ID" value="UNM96829.1"/>
    <property type="molecule type" value="Genomic_DNA"/>
</dbReference>
<dbReference type="InterPro" id="IPR009010">
    <property type="entry name" value="Asp_de-COase-like_dom_sf"/>
</dbReference>
<dbReference type="Gene3D" id="3.30.200.210">
    <property type="match status" value="1"/>
</dbReference>